<organism evidence="3 5">
    <name type="scientific">Caldalkalibacillus thermarum (strain TA2.A1)</name>
    <dbReference type="NCBI Taxonomy" id="986075"/>
    <lineage>
        <taxon>Bacteria</taxon>
        <taxon>Bacillati</taxon>
        <taxon>Bacillota</taxon>
        <taxon>Bacilli</taxon>
        <taxon>Bacillales</taxon>
        <taxon>Bacillaceae</taxon>
        <taxon>Caldalkalibacillus</taxon>
    </lineage>
</organism>
<dbReference type="Gene3D" id="3.90.320.10">
    <property type="match status" value="1"/>
</dbReference>
<dbReference type="InterPro" id="IPR051703">
    <property type="entry name" value="NF-kappa-B_Signaling_Reg"/>
</dbReference>
<dbReference type="Proteomes" id="UP000010716">
    <property type="component" value="Unassembled WGS sequence"/>
</dbReference>
<proteinExistence type="predicted"/>
<evidence type="ECO:0000313" key="4">
    <source>
        <dbReference type="EMBL" id="QZT34012.1"/>
    </source>
</evidence>
<dbReference type="InterPro" id="IPR019080">
    <property type="entry name" value="YqaJ_viral_recombinase"/>
</dbReference>
<dbReference type="OrthoDB" id="46225at2"/>
<dbReference type="InterPro" id="IPR011604">
    <property type="entry name" value="PDDEXK-like_dom_sf"/>
</dbReference>
<keyword evidence="1" id="KW-0175">Coiled coil</keyword>
<accession>F5L9C9</accession>
<dbReference type="GO" id="GO:0004519">
    <property type="term" value="F:endonuclease activity"/>
    <property type="evidence" value="ECO:0007669"/>
    <property type="project" value="UniProtKB-KW"/>
</dbReference>
<evidence type="ECO:0000313" key="3">
    <source>
        <dbReference type="EMBL" id="EGL82071.1"/>
    </source>
</evidence>
<evidence type="ECO:0000256" key="1">
    <source>
        <dbReference type="SAM" id="Coils"/>
    </source>
</evidence>
<dbReference type="EMBL" id="CP082237">
    <property type="protein sequence ID" value="QZT34012.1"/>
    <property type="molecule type" value="Genomic_DNA"/>
</dbReference>
<evidence type="ECO:0000259" key="2">
    <source>
        <dbReference type="Pfam" id="PF09588"/>
    </source>
</evidence>
<sequence>MSVVLAKTNEISREEWLKQRQKGIGGSDAAAILGINPWRSPIQVYMEKIGEIDPPPENEAMYWGTRLEEVVAEEFSKRTGLKIRRRNAILQHPGHPWMIANVDRLIVGKKEGLECKTTNEFAKGEWEGDEVPAPYLIQCQHYMAVTGYDAWWIAVLIGGNKFVYKKINRDEELIEYIIEAEKAFWENHVVPRVPPGFDGSDASAELLKKLYPEAEPESETELPGEACRLVEALDKINAELKELEELKKEYENTLKAMLGEFERGIAGDRIVTWKTVESKRLDTKRFRKDHPELFEEYAKTTKYRRFQIS</sequence>
<dbReference type="SUPFAM" id="SSF52980">
    <property type="entry name" value="Restriction endonuclease-like"/>
    <property type="match status" value="1"/>
</dbReference>
<reference evidence="4" key="3">
    <citation type="submission" date="2021-08" db="EMBL/GenBank/DDBJ databases">
        <authorList>
            <person name="de Jong S."/>
            <person name="van den Broek M."/>
            <person name="Merkel A."/>
            <person name="de la Torre Cortes P."/>
            <person name="Kalamorz F."/>
            <person name="Cook G."/>
            <person name="van Loosdrecht M."/>
            <person name="McMillan D."/>
        </authorList>
    </citation>
    <scope>NUCLEOTIDE SEQUENCE</scope>
    <source>
        <strain evidence="4">TA2.A1</strain>
    </source>
</reference>
<gene>
    <name evidence="3" type="ORF">CathTA2_2434</name>
    <name evidence="4" type="ORF">HUR95_00805</name>
</gene>
<dbReference type="KEGG" id="cthu:HUR95_00805"/>
<name>F5L9C9_CALTT</name>
<reference evidence="4 6" key="2">
    <citation type="journal article" date="2020" name="Extremophiles">
        <title>Genomic analysis of Caldalkalibacillus thermarum TA2.A1 reveals aerobic alkaliphilic metabolism and evolutionary hallmarks linking alkaliphilic bacteria and plant life.</title>
        <authorList>
            <person name="de Jong S.I."/>
            <person name="van den Broek M.A."/>
            <person name="Merkel A.Y."/>
            <person name="de la Torre Cortes P."/>
            <person name="Kalamorz F."/>
            <person name="Cook G.M."/>
            <person name="van Loosdrecht M.C.M."/>
            <person name="McMillan D.G.G."/>
        </authorList>
    </citation>
    <scope>NUCLEOTIDE SEQUENCE [LARGE SCALE GENOMIC DNA]</scope>
    <source>
        <strain evidence="4 6">TA2.A1</strain>
    </source>
</reference>
<dbReference type="InterPro" id="IPR017482">
    <property type="entry name" value="Lambda-type_endonuclease"/>
</dbReference>
<keyword evidence="3" id="KW-0255">Endonuclease</keyword>
<reference evidence="3 5" key="1">
    <citation type="journal article" date="2011" name="J. Bacteriol.">
        <title>Draft genome sequence of the thermoalkaliphilic Caldalkalibacillus thermarum strain TA2.A1.</title>
        <authorList>
            <person name="Kalamorz F."/>
            <person name="Keis S."/>
            <person name="McMillan D.G."/>
            <person name="Olsson K."/>
            <person name="Stanton J.A."/>
            <person name="Stockwell P."/>
            <person name="Black M.A."/>
            <person name="Klingeman D.M."/>
            <person name="Land M.L."/>
            <person name="Han C.S."/>
            <person name="Martin S.L."/>
            <person name="Becher S.A."/>
            <person name="Peddie C.J."/>
            <person name="Morgan H.W."/>
            <person name="Matthies D."/>
            <person name="Preiss L."/>
            <person name="Meier T."/>
            <person name="Brown S.D."/>
            <person name="Cook G.M."/>
        </authorList>
    </citation>
    <scope>NUCLEOTIDE SEQUENCE [LARGE SCALE GENOMIC DNA]</scope>
    <source>
        <strain evidence="3 5">TA2.A1</strain>
    </source>
</reference>
<dbReference type="eggNOG" id="COG5377">
    <property type="taxonomic scope" value="Bacteria"/>
</dbReference>
<dbReference type="EMBL" id="AFCE01000156">
    <property type="protein sequence ID" value="EGL82071.1"/>
    <property type="molecule type" value="Genomic_DNA"/>
</dbReference>
<dbReference type="RefSeq" id="WP_007505808.1">
    <property type="nucleotide sequence ID" value="NZ_AFCE01000156.1"/>
</dbReference>
<dbReference type="NCBIfam" id="TIGR03033">
    <property type="entry name" value="phage_rel_nuc"/>
    <property type="match status" value="1"/>
</dbReference>
<keyword evidence="3" id="KW-0540">Nuclease</keyword>
<dbReference type="Pfam" id="PF09588">
    <property type="entry name" value="YqaJ"/>
    <property type="match status" value="1"/>
</dbReference>
<evidence type="ECO:0000313" key="5">
    <source>
        <dbReference type="Proteomes" id="UP000010716"/>
    </source>
</evidence>
<dbReference type="InterPro" id="IPR011335">
    <property type="entry name" value="Restrct_endonuc-II-like"/>
</dbReference>
<dbReference type="PANTHER" id="PTHR46609:SF6">
    <property type="entry name" value="EXONUCLEASE, PHAGE-TYPE_RECB, C-TERMINAL DOMAIN-CONTAINING PROTEIN-RELATED"/>
    <property type="match status" value="1"/>
</dbReference>
<keyword evidence="6" id="KW-1185">Reference proteome</keyword>
<feature type="domain" description="YqaJ viral recombinase" evidence="2">
    <location>
        <begin position="15"/>
        <end position="149"/>
    </location>
</feature>
<dbReference type="PANTHER" id="PTHR46609">
    <property type="entry name" value="EXONUCLEASE, PHAGE-TYPE/RECB, C-TERMINAL DOMAIN-CONTAINING PROTEIN"/>
    <property type="match status" value="1"/>
</dbReference>
<dbReference type="Proteomes" id="UP000825179">
    <property type="component" value="Chromosome"/>
</dbReference>
<protein>
    <submittedName>
        <fullName evidence="3">Phage-type endonuclease</fullName>
    </submittedName>
    <submittedName>
        <fullName evidence="4">YqaJ viral recombinase family protein</fullName>
    </submittedName>
</protein>
<evidence type="ECO:0000313" key="6">
    <source>
        <dbReference type="Proteomes" id="UP000825179"/>
    </source>
</evidence>
<feature type="coiled-coil region" evidence="1">
    <location>
        <begin position="229"/>
        <end position="260"/>
    </location>
</feature>
<keyword evidence="3" id="KW-0378">Hydrolase</keyword>
<dbReference type="AlphaFoldDB" id="F5L9C9"/>